<dbReference type="SUPFAM" id="SSF46955">
    <property type="entry name" value="Putative DNA-binding domain"/>
    <property type="match status" value="1"/>
</dbReference>
<keyword evidence="2" id="KW-0238">DNA-binding</keyword>
<feature type="domain" description="Helix-turn-helix" evidence="1">
    <location>
        <begin position="2"/>
        <end position="48"/>
    </location>
</feature>
<dbReference type="AlphaFoldDB" id="A0A4Q1HCR2"/>
<dbReference type="EMBL" id="PYAL01000009">
    <property type="protein sequence ID" value="RXN83659.1"/>
    <property type="molecule type" value="Genomic_DNA"/>
</dbReference>
<proteinExistence type="predicted"/>
<gene>
    <name evidence="2" type="ORF">C7R54_25605</name>
</gene>
<evidence type="ECO:0000259" key="1">
    <source>
        <dbReference type="Pfam" id="PF12728"/>
    </source>
</evidence>
<dbReference type="NCBIfam" id="TIGR01764">
    <property type="entry name" value="excise"/>
    <property type="match status" value="1"/>
</dbReference>
<evidence type="ECO:0000313" key="3">
    <source>
        <dbReference type="Proteomes" id="UP000290849"/>
    </source>
</evidence>
<dbReference type="Pfam" id="PF12728">
    <property type="entry name" value="HTH_17"/>
    <property type="match status" value="1"/>
</dbReference>
<dbReference type="InterPro" id="IPR010093">
    <property type="entry name" value="SinI_DNA-bd"/>
</dbReference>
<keyword evidence="3" id="KW-1185">Reference proteome</keyword>
<dbReference type="RefSeq" id="WP_129153770.1">
    <property type="nucleotide sequence ID" value="NZ_JBHSDO010000015.1"/>
</dbReference>
<sequence>MFLTVEDAAARLRIHPKTVLRYIREQRLPAAKIGKSYRIADADLAAFAPTRATAAAPRSARATCIVDIPDASQALHRYLARSLHAMTAGRPARDAPMRVDLAYDPATSQLKVIVMATPADTAALLSALQTLLENGAR</sequence>
<dbReference type="Proteomes" id="UP000290849">
    <property type="component" value="Unassembled WGS sequence"/>
</dbReference>
<organism evidence="2 3">
    <name type="scientific">Achromobacter aloeverae</name>
    <dbReference type="NCBI Taxonomy" id="1750518"/>
    <lineage>
        <taxon>Bacteria</taxon>
        <taxon>Pseudomonadati</taxon>
        <taxon>Pseudomonadota</taxon>
        <taxon>Betaproteobacteria</taxon>
        <taxon>Burkholderiales</taxon>
        <taxon>Alcaligenaceae</taxon>
        <taxon>Achromobacter</taxon>
    </lineage>
</organism>
<protein>
    <submittedName>
        <fullName evidence="2">DNA-binding protein</fullName>
    </submittedName>
</protein>
<dbReference type="OrthoDB" id="9800023at2"/>
<accession>A0A4Q1HCR2</accession>
<name>A0A4Q1HCR2_9BURK</name>
<reference evidence="2 3" key="1">
    <citation type="journal article" date="2017" name="Int. J. Syst. Evol. Microbiol.">
        <title>Achromobacter aloeverae sp. nov., isolated from the root of Aloe vera (L.) Burm.f.</title>
        <authorList>
            <person name="Kuncharoen N."/>
            <person name="Muramatsu Y."/>
            <person name="Shibata C."/>
            <person name="Kamakura Y."/>
            <person name="Nakagawa Y."/>
            <person name="Tanasupawat S."/>
        </authorList>
    </citation>
    <scope>NUCLEOTIDE SEQUENCE [LARGE SCALE GENOMIC DNA]</scope>
    <source>
        <strain evidence="2 3">AVA-1</strain>
    </source>
</reference>
<dbReference type="InterPro" id="IPR041657">
    <property type="entry name" value="HTH_17"/>
</dbReference>
<comment type="caution">
    <text evidence="2">The sequence shown here is derived from an EMBL/GenBank/DDBJ whole genome shotgun (WGS) entry which is preliminary data.</text>
</comment>
<evidence type="ECO:0000313" key="2">
    <source>
        <dbReference type="EMBL" id="RXN83659.1"/>
    </source>
</evidence>
<dbReference type="GO" id="GO:0003677">
    <property type="term" value="F:DNA binding"/>
    <property type="evidence" value="ECO:0007669"/>
    <property type="project" value="UniProtKB-KW"/>
</dbReference>
<dbReference type="InterPro" id="IPR009061">
    <property type="entry name" value="DNA-bd_dom_put_sf"/>
</dbReference>